<sequence length="128" mass="13575">MVERRGTLGPVDEAGRRRLILPGQVVTLVSGQATDDEIKAEFGLDLLVHSGRLVLSPSGGVCLDGPAAGVKLDYVTNEVGDMVVDFDGSPRYQVTSPGDERRPAELRHVPDGVAVTGRIAVHTRFAGD</sequence>
<organism evidence="1 2">
    <name type="scientific">Actinoplanes derwentensis</name>
    <dbReference type="NCBI Taxonomy" id="113562"/>
    <lineage>
        <taxon>Bacteria</taxon>
        <taxon>Bacillati</taxon>
        <taxon>Actinomycetota</taxon>
        <taxon>Actinomycetes</taxon>
        <taxon>Micromonosporales</taxon>
        <taxon>Micromonosporaceae</taxon>
        <taxon>Actinoplanes</taxon>
    </lineage>
</organism>
<dbReference type="OrthoDB" id="5198426at2"/>
<reference evidence="1 2" key="1">
    <citation type="submission" date="2016-10" db="EMBL/GenBank/DDBJ databases">
        <authorList>
            <person name="de Groot N.N."/>
        </authorList>
    </citation>
    <scope>NUCLEOTIDE SEQUENCE [LARGE SCALE GENOMIC DNA]</scope>
    <source>
        <strain evidence="1 2">DSM 43941</strain>
    </source>
</reference>
<dbReference type="EMBL" id="LT629758">
    <property type="protein sequence ID" value="SDT24696.1"/>
    <property type="molecule type" value="Genomic_DNA"/>
</dbReference>
<accession>A0A1H1YUK4</accession>
<dbReference type="AlphaFoldDB" id="A0A1H1YUK4"/>
<protein>
    <submittedName>
        <fullName evidence="1">Uncharacterized protein</fullName>
    </submittedName>
</protein>
<gene>
    <name evidence="1" type="ORF">SAMN04489716_2990</name>
</gene>
<name>A0A1H1YUK4_9ACTN</name>
<keyword evidence="2" id="KW-1185">Reference proteome</keyword>
<proteinExistence type="predicted"/>
<dbReference type="RefSeq" id="WP_157751578.1">
    <property type="nucleotide sequence ID" value="NZ_BOMJ01000001.1"/>
</dbReference>
<evidence type="ECO:0000313" key="1">
    <source>
        <dbReference type="EMBL" id="SDT24696.1"/>
    </source>
</evidence>
<dbReference type="Proteomes" id="UP000198688">
    <property type="component" value="Chromosome I"/>
</dbReference>
<evidence type="ECO:0000313" key="2">
    <source>
        <dbReference type="Proteomes" id="UP000198688"/>
    </source>
</evidence>